<keyword evidence="3" id="KW-0677">Repeat</keyword>
<evidence type="ECO:0000256" key="7">
    <source>
        <dbReference type="PROSITE-ProRule" id="PRU00221"/>
    </source>
</evidence>
<dbReference type="RefSeq" id="WP_135267331.1">
    <property type="nucleotide sequence ID" value="NZ_CP038436.1"/>
</dbReference>
<dbReference type="SMART" id="SM00564">
    <property type="entry name" value="PQQ"/>
    <property type="match status" value="2"/>
</dbReference>
<dbReference type="InterPro" id="IPR011047">
    <property type="entry name" value="Quinoprotein_ADH-like_sf"/>
</dbReference>
<dbReference type="InterPro" id="IPR001680">
    <property type="entry name" value="WD40_rpt"/>
</dbReference>
<dbReference type="PANTHER" id="PTHR35807">
    <property type="entry name" value="TRANSCRIPTIONAL REGULATOR REDD-RELATED"/>
    <property type="match status" value="1"/>
</dbReference>
<feature type="transmembrane region" description="Helical" evidence="10">
    <location>
        <begin position="718"/>
        <end position="740"/>
    </location>
</feature>
<evidence type="ECO:0000256" key="10">
    <source>
        <dbReference type="SAM" id="Phobius"/>
    </source>
</evidence>
<dbReference type="SMART" id="SM00320">
    <property type="entry name" value="WD40"/>
    <property type="match status" value="3"/>
</dbReference>
<dbReference type="PROSITE" id="PS51755">
    <property type="entry name" value="OMPR_PHOB"/>
    <property type="match status" value="1"/>
</dbReference>
<keyword evidence="13" id="KW-1185">Reference proteome</keyword>
<dbReference type="InterPro" id="IPR015943">
    <property type="entry name" value="WD40/YVTN_repeat-like_dom_sf"/>
</dbReference>
<dbReference type="InterPro" id="IPR049052">
    <property type="entry name" value="nSTAND1"/>
</dbReference>
<dbReference type="EMBL" id="CP038436">
    <property type="protein sequence ID" value="QBX55339.1"/>
    <property type="molecule type" value="Genomic_DNA"/>
</dbReference>
<dbReference type="InterPro" id="IPR016032">
    <property type="entry name" value="Sig_transdc_resp-reg_C-effctor"/>
</dbReference>
<dbReference type="Pfam" id="PF13360">
    <property type="entry name" value="PQQ_2"/>
    <property type="match status" value="1"/>
</dbReference>
<dbReference type="InterPro" id="IPR002372">
    <property type="entry name" value="PQQ_rpt_dom"/>
</dbReference>
<feature type="repeat" description="WD" evidence="7">
    <location>
        <begin position="1556"/>
        <end position="1590"/>
    </location>
</feature>
<feature type="compositionally biased region" description="Basic and acidic residues" evidence="9">
    <location>
        <begin position="1490"/>
        <end position="1501"/>
    </location>
</feature>
<keyword evidence="10" id="KW-0472">Membrane</keyword>
<dbReference type="PROSITE" id="PS00678">
    <property type="entry name" value="WD_REPEATS_1"/>
    <property type="match status" value="1"/>
</dbReference>
<name>A0A4P7IDS8_9ACTN</name>
<dbReference type="InterPro" id="IPR011990">
    <property type="entry name" value="TPR-like_helical_dom_sf"/>
</dbReference>
<dbReference type="InterPro" id="IPR019775">
    <property type="entry name" value="WD40_repeat_CS"/>
</dbReference>
<dbReference type="SUPFAM" id="SSF50998">
    <property type="entry name" value="Quinoprotein alcohol dehydrogenase-like"/>
    <property type="match status" value="1"/>
</dbReference>
<dbReference type="GO" id="GO:0000160">
    <property type="term" value="P:phosphorelay signal transduction system"/>
    <property type="evidence" value="ECO:0007669"/>
    <property type="project" value="InterPro"/>
</dbReference>
<dbReference type="FunFam" id="1.25.40.10:FF:000222">
    <property type="entry name" value="SARP family transcriptional regulator"/>
    <property type="match status" value="1"/>
</dbReference>
<dbReference type="InterPro" id="IPR036388">
    <property type="entry name" value="WH-like_DNA-bd_sf"/>
</dbReference>
<dbReference type="CDD" id="cd15831">
    <property type="entry name" value="BTAD"/>
    <property type="match status" value="1"/>
</dbReference>
<evidence type="ECO:0000256" key="8">
    <source>
        <dbReference type="PROSITE-ProRule" id="PRU01091"/>
    </source>
</evidence>
<dbReference type="InterPro" id="IPR001867">
    <property type="entry name" value="OmpR/PhoB-type_DNA-bd"/>
</dbReference>
<feature type="DNA-binding region" description="OmpR/PhoB-type" evidence="8">
    <location>
        <begin position="1"/>
        <end position="95"/>
    </location>
</feature>
<feature type="region of interest" description="Disordered" evidence="9">
    <location>
        <begin position="1490"/>
        <end position="1511"/>
    </location>
</feature>
<keyword evidence="6" id="KW-0804">Transcription</keyword>
<evidence type="ECO:0000259" key="11">
    <source>
        <dbReference type="PROSITE" id="PS51755"/>
    </source>
</evidence>
<dbReference type="SUPFAM" id="SSF46894">
    <property type="entry name" value="C-terminal effector domain of the bipartite response regulators"/>
    <property type="match status" value="1"/>
</dbReference>
<feature type="transmembrane region" description="Helical" evidence="10">
    <location>
        <begin position="907"/>
        <end position="928"/>
    </location>
</feature>
<feature type="domain" description="OmpR/PhoB-type" evidence="11">
    <location>
        <begin position="1"/>
        <end position="95"/>
    </location>
</feature>
<keyword evidence="2 7" id="KW-0853">WD repeat</keyword>
<keyword evidence="10" id="KW-0812">Transmembrane</keyword>
<gene>
    <name evidence="12" type="ORF">EXE58_07640</name>
</gene>
<dbReference type="GO" id="GO:0006355">
    <property type="term" value="P:regulation of DNA-templated transcription"/>
    <property type="evidence" value="ECO:0007669"/>
    <property type="project" value="InterPro"/>
</dbReference>
<evidence type="ECO:0000256" key="2">
    <source>
        <dbReference type="ARBA" id="ARBA00022574"/>
    </source>
</evidence>
<dbReference type="Pfam" id="PF03704">
    <property type="entry name" value="BTAD"/>
    <property type="match status" value="1"/>
</dbReference>
<evidence type="ECO:0000256" key="5">
    <source>
        <dbReference type="ARBA" id="ARBA00023125"/>
    </source>
</evidence>
<protein>
    <recommendedName>
        <fullName evidence="11">OmpR/PhoB-type domain-containing protein</fullName>
    </recommendedName>
</protein>
<evidence type="ECO:0000313" key="13">
    <source>
        <dbReference type="Proteomes" id="UP000294853"/>
    </source>
</evidence>
<evidence type="ECO:0000256" key="1">
    <source>
        <dbReference type="ARBA" id="ARBA00005820"/>
    </source>
</evidence>
<dbReference type="PANTHER" id="PTHR35807:SF1">
    <property type="entry name" value="TRANSCRIPTIONAL REGULATOR REDD"/>
    <property type="match status" value="1"/>
</dbReference>
<dbReference type="InterPro" id="IPR011044">
    <property type="entry name" value="Quino_amine_DH_bsu"/>
</dbReference>
<dbReference type="InterPro" id="IPR027417">
    <property type="entry name" value="P-loop_NTPase"/>
</dbReference>
<dbReference type="SUPFAM" id="SSF50969">
    <property type="entry name" value="YVTN repeat-like/Quinoprotein amine dehydrogenase"/>
    <property type="match status" value="1"/>
</dbReference>
<accession>A0A4P7IDS8</accession>
<evidence type="ECO:0000256" key="9">
    <source>
        <dbReference type="SAM" id="MobiDB-lite"/>
    </source>
</evidence>
<dbReference type="Gene3D" id="1.10.10.10">
    <property type="entry name" value="Winged helix-like DNA-binding domain superfamily/Winged helix DNA-binding domain"/>
    <property type="match status" value="1"/>
</dbReference>
<evidence type="ECO:0000256" key="4">
    <source>
        <dbReference type="ARBA" id="ARBA00023015"/>
    </source>
</evidence>
<comment type="similarity">
    <text evidence="1">Belongs to the AfsR/DnrI/RedD regulatory family.</text>
</comment>
<dbReference type="GO" id="GO:0005829">
    <property type="term" value="C:cytosol"/>
    <property type="evidence" value="ECO:0007669"/>
    <property type="project" value="UniProtKB-ARBA"/>
</dbReference>
<dbReference type="SUPFAM" id="SSF48452">
    <property type="entry name" value="TPR-like"/>
    <property type="match status" value="1"/>
</dbReference>
<dbReference type="Pfam" id="PF00486">
    <property type="entry name" value="Trans_reg_C"/>
    <property type="match status" value="1"/>
</dbReference>
<dbReference type="PROSITE" id="PS50082">
    <property type="entry name" value="WD_REPEATS_2"/>
    <property type="match status" value="1"/>
</dbReference>
<keyword evidence="5 8" id="KW-0238">DNA-binding</keyword>
<dbReference type="InterPro" id="IPR018391">
    <property type="entry name" value="PQQ_b-propeller_rpt"/>
</dbReference>
<dbReference type="Gene3D" id="2.130.10.10">
    <property type="entry name" value="YVTN repeat-like/Quinoprotein amine dehydrogenase"/>
    <property type="match status" value="3"/>
</dbReference>
<sequence length="1666" mass="178617">MEFGVLGPLLVTGDDAAVEIRGVKERTLLSHLVAHVGRTVPVPDLVDALWGEEPPRSAAKSVQTFVLRVRQAIDPDRGPSASVLVTDPGGYRLAVPADSVDAHRFERLAGLGHDALEQGRHSSCVATLREALDLWRGPAYAGLEHTRFGAAEARRLEELRLAALEDRWRAELEVGHEAAAVAQLEQLVDEHPYRERLWAVLMLALYRADRQGDALAAYDRARHVLDEQLGVEPGEELRAMHARVLHQDVTLLRSRPSVPASLVPPRRPMVGRDEELGLLTSAWQRASAGEAVTVVVRGPVGAGATRLAQELASVVTRAARPVAFAAGTEGVAPTGGLLVSDHPVRPAEPGSMVLQLARPDATVPPGGLGLDLEPLDAGAVREIVSAYAASADVDSATAFVLAAGPAWPGPVHDAALSWVRDTARARVAAGAGRLDEAASQLDAARAEIVEGVVTLGTAATTPSAVTDACPWRGLASYDVSDAPWFVGRERLVAELLARVAAGRLLAVVGASGSGKSSLLRAGLLAGLAAGRLPGSESWPTMVMRPGDHPVRELARSALGMAGRTPDAGDVLARLLDDHPMSSRSVLVVDQLEEAWTSCDDEDERARFLDLLADLVHNPQAEITVVVAIRADYVAQLAEHPRLARALADDTVLVGSPTEAEVERTIHLPAAAAGLELELGLADAIVSDAGDEPGLLPLLSVALTQLWEAREERRLTLSAYVGMGGLAGAIVHLAEQAYLALPPDRQTTARSLLLRLTGPGEGTGVVRRRVPDAEVAALPDPASIEVVQHFTDARLLSRSDGHVEVAHESLFREWPRLAGWIREDADARGVRHRLAEAAREWDADGRDPADLWRGVRLDSAVEIGDEASLTALEHDFLDAGTRAVEAETRKAEERAESAVRQNRRLRTLLAGLAALLVLALVAGAVALIARQKAADATDRAEASARAADAKRLAAQALNEDFLDTALLEAVEAVRLEQSPETYGALLSLLGRSPHLVGMVRTEKARFLNAATSIDGRTVFLADQGQLWALDARSGEELWRRSFEIDGETGQPGDMAVGGAGIAVPVGTVSHNMLALLDPATGEERWRLDSRDVPWGSLAGPPAAEPRLVGFEAAWLPGGRLVTTAADKLLVLDARGAVRDSEHLGAFGDFLRPWPDGRVSVSVEPGRGMLVDPSLGRPSRRLPHLPVAVAPAGARLVTVRETPSQFFLQLRDLDFRPVGEELLVPSFVQRVAFSSDGERFAVLLDEEVQVRDAARGQLLTTLDGVHSGATIDATFAAGGDLLWVAGREGLGTAWDLGRPQGVFSEEPVRVEPHVAGPVRGRLTAYIRYNSVELNGAAVADLASGRDSVQELEQVDGCSCQIGSVTMAPDDRTVLGAIHEWKPDFSGIHHDRGRLAWWSAEDGRLEQTLELPWYPRWIDTTPDGSHAVVNGSLGWAVVDLETRSIVGEPIDADPLLGDTEPDGQVRVSPRGDEAALMRNSTVVVVDARTGRELRRGEITDEPRDGTGTADEPDYSLTSAAWTEDGDTLAIGTFEGSVHFLDAHTFEPVAPARLEIDGWVLQTEMSPDGRWLATMGTDGDVVLWDAETWSPVGNAVMEDGSWGVLRFAEDSGSLTAWFEQVEQDRRGVVRTISLDPGDWVARACRLANRQLTRDEWAVIHPGLEWRETCS</sequence>
<evidence type="ECO:0000313" key="12">
    <source>
        <dbReference type="EMBL" id="QBX55339.1"/>
    </source>
</evidence>
<dbReference type="Proteomes" id="UP000294853">
    <property type="component" value="Chromosome"/>
</dbReference>
<dbReference type="KEGG" id="nsn:EXE58_07640"/>
<dbReference type="Pfam" id="PF20703">
    <property type="entry name" value="nSTAND1"/>
    <property type="match status" value="1"/>
</dbReference>
<organism evidence="12 13">
    <name type="scientific">Nocardioides seonyuensis</name>
    <dbReference type="NCBI Taxonomy" id="2518371"/>
    <lineage>
        <taxon>Bacteria</taxon>
        <taxon>Bacillati</taxon>
        <taxon>Actinomycetota</taxon>
        <taxon>Actinomycetes</taxon>
        <taxon>Propionibacteriales</taxon>
        <taxon>Nocardioidaceae</taxon>
        <taxon>Nocardioides</taxon>
    </lineage>
</organism>
<keyword evidence="10" id="KW-1133">Transmembrane helix</keyword>
<reference evidence="12 13" key="1">
    <citation type="submission" date="2019-03" db="EMBL/GenBank/DDBJ databases">
        <title>Three New Species of Nocardioides, Nocardioides euryhalodurans sp. nov., Nocardioides seonyuensis sp. nov. and Nocardioides eburneoflavus sp. nov. Iolated from Soil.</title>
        <authorList>
            <person name="Roh S.G."/>
            <person name="Lee C."/>
            <person name="Kim M.-K."/>
            <person name="Kim S.B."/>
        </authorList>
    </citation>
    <scope>NUCLEOTIDE SEQUENCE [LARGE SCALE GENOMIC DNA]</scope>
    <source>
        <strain evidence="12 13">MMS17-SY207-3</strain>
    </source>
</reference>
<dbReference type="SMART" id="SM00862">
    <property type="entry name" value="Trans_reg_C"/>
    <property type="match status" value="1"/>
</dbReference>
<dbReference type="OrthoDB" id="134501at2"/>
<keyword evidence="4" id="KW-0805">Transcription regulation</keyword>
<dbReference type="SMART" id="SM01043">
    <property type="entry name" value="BTAD"/>
    <property type="match status" value="1"/>
</dbReference>
<dbReference type="Gene3D" id="1.25.40.10">
    <property type="entry name" value="Tetratricopeptide repeat domain"/>
    <property type="match status" value="1"/>
</dbReference>
<evidence type="ECO:0000256" key="3">
    <source>
        <dbReference type="ARBA" id="ARBA00022737"/>
    </source>
</evidence>
<dbReference type="Gene3D" id="3.40.50.300">
    <property type="entry name" value="P-loop containing nucleotide triphosphate hydrolases"/>
    <property type="match status" value="1"/>
</dbReference>
<dbReference type="InterPro" id="IPR051677">
    <property type="entry name" value="AfsR-DnrI-RedD_regulator"/>
</dbReference>
<dbReference type="InterPro" id="IPR005158">
    <property type="entry name" value="BTAD"/>
</dbReference>
<dbReference type="SUPFAM" id="SSF52540">
    <property type="entry name" value="P-loop containing nucleoside triphosphate hydrolases"/>
    <property type="match status" value="1"/>
</dbReference>
<dbReference type="GO" id="GO:0003677">
    <property type="term" value="F:DNA binding"/>
    <property type="evidence" value="ECO:0007669"/>
    <property type="project" value="UniProtKB-UniRule"/>
</dbReference>
<proteinExistence type="inferred from homology"/>
<dbReference type="Gene3D" id="2.40.10.480">
    <property type="match status" value="1"/>
</dbReference>
<evidence type="ECO:0000256" key="6">
    <source>
        <dbReference type="ARBA" id="ARBA00023163"/>
    </source>
</evidence>